<dbReference type="PANTHER" id="PTHR33608:SF6">
    <property type="entry name" value="BLL2464 PROTEIN"/>
    <property type="match status" value="1"/>
</dbReference>
<evidence type="ECO:0000259" key="1">
    <source>
        <dbReference type="Pfam" id="PF01882"/>
    </source>
</evidence>
<name>A0ABQ6LKL7_9RHOB</name>
<dbReference type="InterPro" id="IPR002881">
    <property type="entry name" value="DUF58"/>
</dbReference>
<dbReference type="RefSeq" id="WP_285672602.1">
    <property type="nucleotide sequence ID" value="NZ_BSYI01000024.1"/>
</dbReference>
<accession>A0ABQ6LKL7</accession>
<dbReference type="PANTHER" id="PTHR33608">
    <property type="entry name" value="BLL2464 PROTEIN"/>
    <property type="match status" value="1"/>
</dbReference>
<gene>
    <name evidence="2" type="ORF">LNKW23_30050</name>
</gene>
<evidence type="ECO:0000313" key="3">
    <source>
        <dbReference type="Proteomes" id="UP001239909"/>
    </source>
</evidence>
<protein>
    <submittedName>
        <fullName evidence="2">DUF58 domain-containing protein</fullName>
    </submittedName>
</protein>
<dbReference type="EMBL" id="BSYI01000024">
    <property type="protein sequence ID" value="GMG83791.1"/>
    <property type="molecule type" value="Genomic_DNA"/>
</dbReference>
<keyword evidence="3" id="KW-1185">Reference proteome</keyword>
<dbReference type="Pfam" id="PF01882">
    <property type="entry name" value="DUF58"/>
    <property type="match status" value="1"/>
</dbReference>
<feature type="domain" description="DUF58" evidence="1">
    <location>
        <begin position="58"/>
        <end position="237"/>
    </location>
</feature>
<comment type="caution">
    <text evidence="2">The sequence shown here is derived from an EMBL/GenBank/DDBJ whole genome shotgun (WGS) entry which is preliminary data.</text>
</comment>
<organism evidence="2 3">
    <name type="scientific">Paralimibaculum aggregatum</name>
    <dbReference type="NCBI Taxonomy" id="3036245"/>
    <lineage>
        <taxon>Bacteria</taxon>
        <taxon>Pseudomonadati</taxon>
        <taxon>Pseudomonadota</taxon>
        <taxon>Alphaproteobacteria</taxon>
        <taxon>Rhodobacterales</taxon>
        <taxon>Paracoccaceae</taxon>
        <taxon>Paralimibaculum</taxon>
    </lineage>
</organism>
<evidence type="ECO:0000313" key="2">
    <source>
        <dbReference type="EMBL" id="GMG83791.1"/>
    </source>
</evidence>
<sequence length="298" mass="32944">MSRLAPPATSRAAWLRRDAERISGSLPPLLVQAERIARSLVPGAHGRRRPGPGETFWQYRPAHPGDTLAQIDWRRSGRSDRLFVREMEWEAAETVMVWADRSAAMGYRSELASRSKAERAGLLALALAVLLTRGDERVGLLGTEAEPPRAGQSQLLRMAAILAAEPESPPDFGHAPLIHTPRVGRAVFLSDFLGPEETILPAIRQAAARGIGGVLVQILDPAEEEFPFAGRTRFESMGRSIRYDSEQAASLARPYRDRLAERRERLAQVARGWRLIPHRTDESPRKALIALYKSLGGA</sequence>
<reference evidence="2 3" key="1">
    <citation type="submission" date="2023-04" db="EMBL/GenBank/DDBJ databases">
        <title>Marinoamorphus aggregata gen. nov., sp. Nov., isolate from tissue of brittle star Ophioplocus japonicus.</title>
        <authorList>
            <person name="Kawano K."/>
            <person name="Sawayama S."/>
            <person name="Nakagawa S."/>
        </authorList>
    </citation>
    <scope>NUCLEOTIDE SEQUENCE [LARGE SCALE GENOMIC DNA]</scope>
    <source>
        <strain evidence="2 3">NKW23</strain>
    </source>
</reference>
<dbReference type="Proteomes" id="UP001239909">
    <property type="component" value="Unassembled WGS sequence"/>
</dbReference>
<proteinExistence type="predicted"/>